<proteinExistence type="predicted"/>
<accession>A0ACB9TJH8</accession>
<dbReference type="EMBL" id="CM043016">
    <property type="protein sequence ID" value="KAI4466849.1"/>
    <property type="molecule type" value="Genomic_DNA"/>
</dbReference>
<organism evidence="1 2">
    <name type="scientific">Holotrichia oblita</name>
    <name type="common">Chafer beetle</name>
    <dbReference type="NCBI Taxonomy" id="644536"/>
    <lineage>
        <taxon>Eukaryota</taxon>
        <taxon>Metazoa</taxon>
        <taxon>Ecdysozoa</taxon>
        <taxon>Arthropoda</taxon>
        <taxon>Hexapoda</taxon>
        <taxon>Insecta</taxon>
        <taxon>Pterygota</taxon>
        <taxon>Neoptera</taxon>
        <taxon>Endopterygota</taxon>
        <taxon>Coleoptera</taxon>
        <taxon>Polyphaga</taxon>
        <taxon>Scarabaeiformia</taxon>
        <taxon>Scarabaeidae</taxon>
        <taxon>Melolonthinae</taxon>
        <taxon>Holotrichia</taxon>
    </lineage>
</organism>
<gene>
    <name evidence="1" type="ORF">MML48_2g00006939</name>
</gene>
<reference evidence="1" key="1">
    <citation type="submission" date="2022-04" db="EMBL/GenBank/DDBJ databases">
        <title>Chromosome-scale genome assembly of Holotrichia oblita Faldermann.</title>
        <authorList>
            <person name="Rongchong L."/>
        </authorList>
    </citation>
    <scope>NUCLEOTIDE SEQUENCE</scope>
    <source>
        <strain evidence="1">81SQS9</strain>
    </source>
</reference>
<name>A0ACB9TJH8_HOLOL</name>
<comment type="caution">
    <text evidence="1">The sequence shown here is derived from an EMBL/GenBank/DDBJ whole genome shotgun (WGS) entry which is preliminary data.</text>
</comment>
<keyword evidence="2" id="KW-1185">Reference proteome</keyword>
<sequence length="158" mass="18878">MRSEKNRFEQIMQFVQLADNNNPVQNDEAWKIRPLMDKSKYAFLKYFPGTEFQYILKRWWWCLFRWLLDVSIQNAWYLYKKAGNGSESQLEFCRYIVLTYLSRYGTKYKGPWRPLSFGASTGNNRVINDDVPVHRKTANRLSEQCVPNVIWDFVSIAI</sequence>
<dbReference type="Proteomes" id="UP001056778">
    <property type="component" value="Chromosome 2"/>
</dbReference>
<protein>
    <submittedName>
        <fullName evidence="1">Uncharacterized protein</fullName>
    </submittedName>
</protein>
<evidence type="ECO:0000313" key="1">
    <source>
        <dbReference type="EMBL" id="KAI4466849.1"/>
    </source>
</evidence>
<evidence type="ECO:0000313" key="2">
    <source>
        <dbReference type="Proteomes" id="UP001056778"/>
    </source>
</evidence>